<dbReference type="EMBL" id="FQZX01000001">
    <property type="protein sequence ID" value="SHJ71747.1"/>
    <property type="molecule type" value="Genomic_DNA"/>
</dbReference>
<dbReference type="InterPro" id="IPR001296">
    <property type="entry name" value="Glyco_trans_1"/>
</dbReference>
<dbReference type="RefSeq" id="WP_073242138.1">
    <property type="nucleotide sequence ID" value="NZ_FQZX01000001.1"/>
</dbReference>
<organism evidence="4 5">
    <name type="scientific">Maribacter aquivivus</name>
    <dbReference type="NCBI Taxonomy" id="228958"/>
    <lineage>
        <taxon>Bacteria</taxon>
        <taxon>Pseudomonadati</taxon>
        <taxon>Bacteroidota</taxon>
        <taxon>Flavobacteriia</taxon>
        <taxon>Flavobacteriales</taxon>
        <taxon>Flavobacteriaceae</taxon>
        <taxon>Maribacter</taxon>
    </lineage>
</organism>
<evidence type="ECO:0000259" key="2">
    <source>
        <dbReference type="Pfam" id="PF00534"/>
    </source>
</evidence>
<dbReference type="PANTHER" id="PTHR46401:SF2">
    <property type="entry name" value="GLYCOSYLTRANSFERASE WBBK-RELATED"/>
    <property type="match status" value="1"/>
</dbReference>
<keyword evidence="1 4" id="KW-0808">Transferase</keyword>
<protein>
    <submittedName>
        <fullName evidence="4">Glycosyltransferase involved in cell wall bisynthesis</fullName>
    </submittedName>
</protein>
<dbReference type="AlphaFoldDB" id="A0A1M6LKL4"/>
<sequence length="329" mass="38000">MKINYFFRNPKVGHSIHRVFRTLIKELDTTLDITIYEVSCVGSMPIDVLKNNIFTYKKKNKHAIHHITGHIHDVLIALIGVKTVLTIHDLVFLDNVKNPFKRCYKWLFWLYLPLKIADKVVCISDQTKNNILSKIKTDKLEVIHNAVDPIFKFSKKSFNQERPVILHIGTGWNKNLDKTIKALEEIPCHLRIIGTLNELQLQLLKMYNIDYSNRFNLTDEEIRLEYINSDIINFPSLYEGFGMPVIEGQQTGRIVITSKIEPIIEVAGNGAVFVDPTSEKSISRAYKKVITDNVYRLDIIEKGLVNAKRFSVKNIAKQYVELYQNLAKT</sequence>
<dbReference type="Proteomes" id="UP000184314">
    <property type="component" value="Unassembled WGS sequence"/>
</dbReference>
<evidence type="ECO:0000256" key="1">
    <source>
        <dbReference type="ARBA" id="ARBA00022679"/>
    </source>
</evidence>
<dbReference type="CDD" id="cd03809">
    <property type="entry name" value="GT4_MtfB-like"/>
    <property type="match status" value="1"/>
</dbReference>
<dbReference type="Gene3D" id="3.40.50.2000">
    <property type="entry name" value="Glycogen Phosphorylase B"/>
    <property type="match status" value="2"/>
</dbReference>
<keyword evidence="5" id="KW-1185">Reference proteome</keyword>
<reference evidence="5" key="1">
    <citation type="submission" date="2016-11" db="EMBL/GenBank/DDBJ databases">
        <authorList>
            <person name="Varghese N."/>
            <person name="Submissions S."/>
        </authorList>
    </citation>
    <scope>NUCLEOTIDE SEQUENCE [LARGE SCALE GENOMIC DNA]</scope>
    <source>
        <strain evidence="5">DSM 16478</strain>
    </source>
</reference>
<name>A0A1M6LKL4_9FLAO</name>
<dbReference type="InterPro" id="IPR028098">
    <property type="entry name" value="Glyco_trans_4-like_N"/>
</dbReference>
<dbReference type="Pfam" id="PF00534">
    <property type="entry name" value="Glycos_transf_1"/>
    <property type="match status" value="1"/>
</dbReference>
<proteinExistence type="predicted"/>
<dbReference type="PANTHER" id="PTHR46401">
    <property type="entry name" value="GLYCOSYLTRANSFERASE WBBK-RELATED"/>
    <property type="match status" value="1"/>
</dbReference>
<feature type="domain" description="Glycosyltransferase subfamily 4-like N-terminal" evidence="3">
    <location>
        <begin position="65"/>
        <end position="149"/>
    </location>
</feature>
<feature type="domain" description="Glycosyl transferase family 1" evidence="2">
    <location>
        <begin position="153"/>
        <end position="303"/>
    </location>
</feature>
<dbReference type="Pfam" id="PF13439">
    <property type="entry name" value="Glyco_transf_4"/>
    <property type="match status" value="1"/>
</dbReference>
<dbReference type="STRING" id="228958.SAMN04488007_1198"/>
<dbReference type="GO" id="GO:0016757">
    <property type="term" value="F:glycosyltransferase activity"/>
    <property type="evidence" value="ECO:0007669"/>
    <property type="project" value="InterPro"/>
</dbReference>
<evidence type="ECO:0000313" key="4">
    <source>
        <dbReference type="EMBL" id="SHJ71747.1"/>
    </source>
</evidence>
<accession>A0A1M6LKL4</accession>
<dbReference type="SUPFAM" id="SSF53756">
    <property type="entry name" value="UDP-Glycosyltransferase/glycogen phosphorylase"/>
    <property type="match status" value="1"/>
</dbReference>
<evidence type="ECO:0000313" key="5">
    <source>
        <dbReference type="Proteomes" id="UP000184314"/>
    </source>
</evidence>
<evidence type="ECO:0000259" key="3">
    <source>
        <dbReference type="Pfam" id="PF13439"/>
    </source>
</evidence>
<dbReference type="OrthoDB" id="798298at2"/>
<gene>
    <name evidence="4" type="ORF">SAMN04488007_1198</name>
</gene>